<evidence type="ECO:0000256" key="1">
    <source>
        <dbReference type="ARBA" id="ARBA00022842"/>
    </source>
</evidence>
<keyword evidence="4" id="KW-1185">Reference proteome</keyword>
<dbReference type="Pfam" id="PF01850">
    <property type="entry name" value="PIN"/>
    <property type="match status" value="1"/>
</dbReference>
<dbReference type="RefSeq" id="WP_377315134.1">
    <property type="nucleotide sequence ID" value="NZ_JBHUIY010000008.1"/>
</dbReference>
<comment type="caution">
    <text evidence="3">The sequence shown here is derived from an EMBL/GenBank/DDBJ whole genome shotgun (WGS) entry which is preliminary data.</text>
</comment>
<protein>
    <submittedName>
        <fullName evidence="3">Type II toxin-antitoxin system VapC family toxin</fullName>
    </submittedName>
</protein>
<dbReference type="CDD" id="cd09873">
    <property type="entry name" value="PIN_Pae0151-like"/>
    <property type="match status" value="1"/>
</dbReference>
<dbReference type="InterPro" id="IPR002716">
    <property type="entry name" value="PIN_dom"/>
</dbReference>
<dbReference type="InterPro" id="IPR029060">
    <property type="entry name" value="PIN-like_dom_sf"/>
</dbReference>
<dbReference type="InterPro" id="IPR051619">
    <property type="entry name" value="TypeII_TA_RNase_PINc/VapC"/>
</dbReference>
<gene>
    <name evidence="3" type="ORF">ACFSNB_06035</name>
</gene>
<reference evidence="4" key="1">
    <citation type="journal article" date="2019" name="Int. J. Syst. Evol. Microbiol.">
        <title>The Global Catalogue of Microorganisms (GCM) 10K type strain sequencing project: providing services to taxonomists for standard genome sequencing and annotation.</title>
        <authorList>
            <consortium name="The Broad Institute Genomics Platform"/>
            <consortium name="The Broad Institute Genome Sequencing Center for Infectious Disease"/>
            <person name="Wu L."/>
            <person name="Ma J."/>
        </authorList>
    </citation>
    <scope>NUCLEOTIDE SEQUENCE [LARGE SCALE GENOMIC DNA]</scope>
    <source>
        <strain evidence="4">KCTC 15012</strain>
    </source>
</reference>
<dbReference type="PANTHER" id="PTHR35901:SF1">
    <property type="entry name" value="EXONUCLEASE VAPC9"/>
    <property type="match status" value="1"/>
</dbReference>
<dbReference type="InterPro" id="IPR044153">
    <property type="entry name" value="PIN_Pae0151-like"/>
</dbReference>
<dbReference type="Proteomes" id="UP001597296">
    <property type="component" value="Unassembled WGS sequence"/>
</dbReference>
<dbReference type="EMBL" id="JBHUIY010000008">
    <property type="protein sequence ID" value="MFD2233357.1"/>
    <property type="molecule type" value="Genomic_DNA"/>
</dbReference>
<keyword evidence="1" id="KW-0460">Magnesium</keyword>
<dbReference type="SUPFAM" id="SSF88723">
    <property type="entry name" value="PIN domain-like"/>
    <property type="match status" value="1"/>
</dbReference>
<evidence type="ECO:0000313" key="4">
    <source>
        <dbReference type="Proteomes" id="UP001597296"/>
    </source>
</evidence>
<name>A0ABW5CBM6_9PROT</name>
<feature type="domain" description="PIN" evidence="2">
    <location>
        <begin position="5"/>
        <end position="121"/>
    </location>
</feature>
<dbReference type="PANTHER" id="PTHR35901">
    <property type="entry name" value="RIBONUCLEASE VAPC3"/>
    <property type="match status" value="1"/>
</dbReference>
<dbReference type="Gene3D" id="3.40.50.1010">
    <property type="entry name" value="5'-nuclease"/>
    <property type="match status" value="1"/>
</dbReference>
<proteinExistence type="predicted"/>
<evidence type="ECO:0000259" key="2">
    <source>
        <dbReference type="Pfam" id="PF01850"/>
    </source>
</evidence>
<accession>A0ABW5CBM6</accession>
<evidence type="ECO:0000313" key="3">
    <source>
        <dbReference type="EMBL" id="MFD2233357.1"/>
    </source>
</evidence>
<organism evidence="3 4">
    <name type="scientific">Phaeospirillum tilakii</name>
    <dbReference type="NCBI Taxonomy" id="741673"/>
    <lineage>
        <taxon>Bacteria</taxon>
        <taxon>Pseudomonadati</taxon>
        <taxon>Pseudomonadota</taxon>
        <taxon>Alphaproteobacteria</taxon>
        <taxon>Rhodospirillales</taxon>
        <taxon>Rhodospirillaceae</taxon>
        <taxon>Phaeospirillum</taxon>
    </lineage>
</organism>
<sequence>MSGLVIDASIAVKWVVDEDGTQEALSVRKHALVAPDLLIPECANILWKKVRLGELTVDEAAFAARLLARADVDLAPMRSLMEEATRIAVSLDHPAYDCLYLALAESRGMPFATADERLLRKVRLDQTGRFSARVIGLAEAAALR</sequence>